<evidence type="ECO:0000313" key="2">
    <source>
        <dbReference type="Proteomes" id="UP000199417"/>
    </source>
</evidence>
<accession>A0A1G6Y0Y7</accession>
<dbReference type="AlphaFoldDB" id="A0A1G6Y0Y7"/>
<dbReference type="STRING" id="168276.SAMN05444580_1073"/>
<protein>
    <submittedName>
        <fullName evidence="1">Uncharacterized protein</fullName>
    </submittedName>
</protein>
<sequence length="175" mass="18940">MALTALDGKLIGWSAAYVLSQANIARLLGPTAPKLLQTQTALSARSYRAVLDSMDESETARFRSHFAPDMVHPVIYAVALCTGARRLGQLTDLSPATRRALAVAPVAAAVADYVENVVDLHLLDHREAITDARVRAISTVSITKWVLSIGALAYLSQGFVRVWAGMAVGRRNRRD</sequence>
<name>A0A1G6Y0Y7_9NOCA</name>
<proteinExistence type="predicted"/>
<evidence type="ECO:0000313" key="1">
    <source>
        <dbReference type="EMBL" id="SDD84078.1"/>
    </source>
</evidence>
<gene>
    <name evidence="1" type="ORF">SAMN05444580_1073</name>
</gene>
<dbReference type="Proteomes" id="UP000199417">
    <property type="component" value="Unassembled WGS sequence"/>
</dbReference>
<organism evidence="1 2">
    <name type="scientific">Rhodococcus tukisamuensis</name>
    <dbReference type="NCBI Taxonomy" id="168276"/>
    <lineage>
        <taxon>Bacteria</taxon>
        <taxon>Bacillati</taxon>
        <taxon>Actinomycetota</taxon>
        <taxon>Actinomycetes</taxon>
        <taxon>Mycobacteriales</taxon>
        <taxon>Nocardiaceae</taxon>
        <taxon>Rhodococcus</taxon>
    </lineage>
</organism>
<dbReference type="EMBL" id="FNAB01000007">
    <property type="protein sequence ID" value="SDD84078.1"/>
    <property type="molecule type" value="Genomic_DNA"/>
</dbReference>
<dbReference type="RefSeq" id="WP_072843738.1">
    <property type="nucleotide sequence ID" value="NZ_FNAB01000007.1"/>
</dbReference>
<reference evidence="1 2" key="1">
    <citation type="submission" date="2016-10" db="EMBL/GenBank/DDBJ databases">
        <authorList>
            <person name="de Groot N.N."/>
        </authorList>
    </citation>
    <scope>NUCLEOTIDE SEQUENCE [LARGE SCALE GENOMIC DNA]</scope>
    <source>
        <strain evidence="1 2">JCM 11308</strain>
    </source>
</reference>
<keyword evidence="2" id="KW-1185">Reference proteome</keyword>